<keyword evidence="1" id="KW-0175">Coiled coil</keyword>
<sequence length="178" mass="19512">MVAIKNLVLFVAAATALPAAIEKRDAFSSLQDDLAKIHDKAGKIVKDMPSCDGVFCAMRLKGQADDIKDLLEDATKDITSASKSFSDSESKKIVTMLDGTLEKDITGVLHGVERHEKLKGLKGLKGRVKPYLEDLKVDIKDFGDALTKKVSKDSVEKVRKEVDEMEAEAEQAIKVYSE</sequence>
<dbReference type="KEGG" id="ffu:CLAFUR5_09245"/>
<keyword evidence="4" id="KW-1185">Reference proteome</keyword>
<dbReference type="InterPro" id="IPR021054">
    <property type="entry name" value="Cell_wall_mannoprotein_1"/>
</dbReference>
<evidence type="ECO:0000256" key="2">
    <source>
        <dbReference type="SAM" id="SignalP"/>
    </source>
</evidence>
<dbReference type="GO" id="GO:0005576">
    <property type="term" value="C:extracellular region"/>
    <property type="evidence" value="ECO:0007669"/>
    <property type="project" value="TreeGrafter"/>
</dbReference>
<dbReference type="EMBL" id="CP090171">
    <property type="protein sequence ID" value="UJO21748.1"/>
    <property type="molecule type" value="Genomic_DNA"/>
</dbReference>
<evidence type="ECO:0000313" key="4">
    <source>
        <dbReference type="Proteomes" id="UP000756132"/>
    </source>
</evidence>
<feature type="chain" id="PRO_5040301410" evidence="2">
    <location>
        <begin position="17"/>
        <end position="178"/>
    </location>
</feature>
<reference evidence="3" key="2">
    <citation type="journal article" date="2022" name="Microb. Genom.">
        <title>A chromosome-scale genome assembly of the tomato pathogen Cladosporium fulvum reveals a compartmentalized genome architecture and the presence of a dispensable chromosome.</title>
        <authorList>
            <person name="Zaccaron A.Z."/>
            <person name="Chen L.H."/>
            <person name="Samaras A."/>
            <person name="Stergiopoulos I."/>
        </authorList>
    </citation>
    <scope>NUCLEOTIDE SEQUENCE</scope>
    <source>
        <strain evidence="3">Race5_Kim</strain>
    </source>
</reference>
<evidence type="ECO:0000313" key="3">
    <source>
        <dbReference type="EMBL" id="UJO21748.1"/>
    </source>
</evidence>
<accession>A0A9Q8PFX4</accession>
<dbReference type="GeneID" id="71989123"/>
<evidence type="ECO:0000256" key="1">
    <source>
        <dbReference type="SAM" id="Coils"/>
    </source>
</evidence>
<keyword evidence="2" id="KW-0732">Signal</keyword>
<dbReference type="AlphaFoldDB" id="A0A9Q8PFX4"/>
<dbReference type="PANTHER" id="PTHR38123">
    <property type="entry name" value="CELL WALL SERINE-THREONINE-RICH GALACTOMANNOPROTEIN MP1 (AFU_ORTHOLOGUE AFUA_4G03240)"/>
    <property type="match status" value="1"/>
</dbReference>
<proteinExistence type="predicted"/>
<dbReference type="RefSeq" id="XP_047766114.1">
    <property type="nucleotide sequence ID" value="XM_047908393.1"/>
</dbReference>
<gene>
    <name evidence="3" type="ORF">CLAFUR5_09245</name>
</gene>
<dbReference type="PANTHER" id="PTHR38123:SF1">
    <property type="entry name" value="HYDROPHOBIC SURFACE BINDING PROTEIN"/>
    <property type="match status" value="1"/>
</dbReference>
<feature type="signal peptide" evidence="2">
    <location>
        <begin position="1"/>
        <end position="16"/>
    </location>
</feature>
<name>A0A9Q8PFX4_PASFU</name>
<dbReference type="Pfam" id="PF12296">
    <property type="entry name" value="HsbA"/>
    <property type="match status" value="1"/>
</dbReference>
<feature type="coiled-coil region" evidence="1">
    <location>
        <begin position="148"/>
        <end position="175"/>
    </location>
</feature>
<dbReference type="Proteomes" id="UP000756132">
    <property type="component" value="Chromosome 9"/>
</dbReference>
<reference evidence="3" key="1">
    <citation type="submission" date="2021-12" db="EMBL/GenBank/DDBJ databases">
        <authorList>
            <person name="Zaccaron A."/>
            <person name="Stergiopoulos I."/>
        </authorList>
    </citation>
    <scope>NUCLEOTIDE SEQUENCE</scope>
    <source>
        <strain evidence="3">Race5_Kim</strain>
    </source>
</reference>
<organism evidence="3 4">
    <name type="scientific">Passalora fulva</name>
    <name type="common">Tomato leaf mold</name>
    <name type="synonym">Cladosporium fulvum</name>
    <dbReference type="NCBI Taxonomy" id="5499"/>
    <lineage>
        <taxon>Eukaryota</taxon>
        <taxon>Fungi</taxon>
        <taxon>Dikarya</taxon>
        <taxon>Ascomycota</taxon>
        <taxon>Pezizomycotina</taxon>
        <taxon>Dothideomycetes</taxon>
        <taxon>Dothideomycetidae</taxon>
        <taxon>Mycosphaerellales</taxon>
        <taxon>Mycosphaerellaceae</taxon>
        <taxon>Fulvia</taxon>
    </lineage>
</organism>
<protein>
    <submittedName>
        <fullName evidence="3">Uncharacterized protein</fullName>
    </submittedName>
</protein>